<evidence type="ECO:0000313" key="2">
    <source>
        <dbReference type="EMBL" id="CAL4253791.1"/>
    </source>
</evidence>
<evidence type="ECO:0000259" key="1">
    <source>
        <dbReference type="Pfam" id="PF03184"/>
    </source>
</evidence>
<proteinExistence type="predicted"/>
<sequence>DYCKTMNRVTQFKNNRPGRDYMTKFFKRYKTKLSKRIAKPLKISRARSEDLIIIKNFFEILRNSFKMANNDVNNLDHAKKNFNVDETGFKASPVTKNVLVPVGRPANVIEASDGKTNYSVLVCGNAARLFFPPFVVYKGVGYAKTKSRWMDEKSFSAWVPLFNKKIEEKCIQKPVIIVMDGASSHVGLSVIENARKNNIILVKSPPNSTHFYRHLMLQCLVHAMKTGQESLKIGIVSPVFLMLPKASSLHYWINFFRT</sequence>
<comment type="caution">
    <text evidence="2">The sequence shown here is derived from an EMBL/GenBank/DDBJ whole genome shotgun (WGS) entry which is preliminary data.</text>
</comment>
<protein>
    <recommendedName>
        <fullName evidence="1">DDE-1 domain-containing protein</fullName>
    </recommendedName>
</protein>
<dbReference type="AlphaFoldDB" id="A0AAV2SWX1"/>
<dbReference type="Proteomes" id="UP001497623">
    <property type="component" value="Unassembled WGS sequence"/>
</dbReference>
<keyword evidence="3" id="KW-1185">Reference proteome</keyword>
<dbReference type="Gene3D" id="3.30.420.10">
    <property type="entry name" value="Ribonuclease H-like superfamily/Ribonuclease H"/>
    <property type="match status" value="1"/>
</dbReference>
<dbReference type="EMBL" id="CAXKWB010180117">
    <property type="protein sequence ID" value="CAL4253791.1"/>
    <property type="molecule type" value="Genomic_DNA"/>
</dbReference>
<reference evidence="2 3" key="1">
    <citation type="submission" date="2024-05" db="EMBL/GenBank/DDBJ databases">
        <authorList>
            <person name="Wallberg A."/>
        </authorList>
    </citation>
    <scope>NUCLEOTIDE SEQUENCE [LARGE SCALE GENOMIC DNA]</scope>
</reference>
<dbReference type="InterPro" id="IPR036397">
    <property type="entry name" value="RNaseH_sf"/>
</dbReference>
<feature type="non-terminal residue" evidence="2">
    <location>
        <position position="1"/>
    </location>
</feature>
<accession>A0AAV2SWX1</accession>
<gene>
    <name evidence="2" type="ORF">MNOR_LOCUS41932</name>
</gene>
<dbReference type="Pfam" id="PF03184">
    <property type="entry name" value="DDE_1"/>
    <property type="match status" value="1"/>
</dbReference>
<dbReference type="GO" id="GO:0003676">
    <property type="term" value="F:nucleic acid binding"/>
    <property type="evidence" value="ECO:0007669"/>
    <property type="project" value="InterPro"/>
</dbReference>
<feature type="domain" description="DDE-1" evidence="1">
    <location>
        <begin position="139"/>
        <end position="215"/>
    </location>
</feature>
<dbReference type="InterPro" id="IPR004875">
    <property type="entry name" value="DDE_SF_endonuclease_dom"/>
</dbReference>
<name>A0AAV2SWX1_MEGNR</name>
<evidence type="ECO:0000313" key="3">
    <source>
        <dbReference type="Proteomes" id="UP001497623"/>
    </source>
</evidence>
<organism evidence="2 3">
    <name type="scientific">Meganyctiphanes norvegica</name>
    <name type="common">Northern krill</name>
    <name type="synonym">Thysanopoda norvegica</name>
    <dbReference type="NCBI Taxonomy" id="48144"/>
    <lineage>
        <taxon>Eukaryota</taxon>
        <taxon>Metazoa</taxon>
        <taxon>Ecdysozoa</taxon>
        <taxon>Arthropoda</taxon>
        <taxon>Crustacea</taxon>
        <taxon>Multicrustacea</taxon>
        <taxon>Malacostraca</taxon>
        <taxon>Eumalacostraca</taxon>
        <taxon>Eucarida</taxon>
        <taxon>Euphausiacea</taxon>
        <taxon>Euphausiidae</taxon>
        <taxon>Meganyctiphanes</taxon>
    </lineage>
</organism>